<organism evidence="1 2">
    <name type="scientific">Novosphingobium aquae</name>
    <dbReference type="NCBI Taxonomy" id="3133435"/>
    <lineage>
        <taxon>Bacteria</taxon>
        <taxon>Pseudomonadati</taxon>
        <taxon>Pseudomonadota</taxon>
        <taxon>Alphaproteobacteria</taxon>
        <taxon>Sphingomonadales</taxon>
        <taxon>Sphingomonadaceae</taxon>
        <taxon>Novosphingobium</taxon>
    </lineage>
</organism>
<reference evidence="1 2" key="1">
    <citation type="submission" date="2024-03" db="EMBL/GenBank/DDBJ databases">
        <authorList>
            <person name="Jo J.-H."/>
        </authorList>
    </citation>
    <scope>NUCLEOTIDE SEQUENCE [LARGE SCALE GENOMIC DNA]</scope>
    <source>
        <strain evidence="1 2">AS3R-12</strain>
    </source>
</reference>
<sequence>MARVILLPPFAGEFFGGRGEMEVDAGSLFALVRALDAEAPGFAEAVEGRAAIAIGGVVAGDWTTALKPDDEVMFVPKVAGGQRRLAASSS</sequence>
<dbReference type="CDD" id="cd17040">
    <property type="entry name" value="Ubl_MoaD_like"/>
    <property type="match status" value="1"/>
</dbReference>
<evidence type="ECO:0000313" key="1">
    <source>
        <dbReference type="EMBL" id="MEJ6008381.1"/>
    </source>
</evidence>
<dbReference type="EMBL" id="JBBHJY010000001">
    <property type="protein sequence ID" value="MEJ6008381.1"/>
    <property type="molecule type" value="Genomic_DNA"/>
</dbReference>
<dbReference type="InterPro" id="IPR003749">
    <property type="entry name" value="ThiS/MoaD-like"/>
</dbReference>
<dbReference type="Gene3D" id="3.10.20.30">
    <property type="match status" value="1"/>
</dbReference>
<accession>A0ABU8S3C9</accession>
<dbReference type="Proteomes" id="UP001379235">
    <property type="component" value="Unassembled WGS sequence"/>
</dbReference>
<dbReference type="SUPFAM" id="SSF54285">
    <property type="entry name" value="MoaD/ThiS"/>
    <property type="match status" value="1"/>
</dbReference>
<protein>
    <submittedName>
        <fullName evidence="1">MoaD/ThiS family protein</fullName>
    </submittedName>
</protein>
<evidence type="ECO:0000313" key="2">
    <source>
        <dbReference type="Proteomes" id="UP001379235"/>
    </source>
</evidence>
<dbReference type="InterPro" id="IPR012675">
    <property type="entry name" value="Beta-grasp_dom_sf"/>
</dbReference>
<gene>
    <name evidence="1" type="ORF">WG900_00460</name>
</gene>
<dbReference type="Pfam" id="PF02597">
    <property type="entry name" value="ThiS"/>
    <property type="match status" value="1"/>
</dbReference>
<proteinExistence type="predicted"/>
<keyword evidence="2" id="KW-1185">Reference proteome</keyword>
<dbReference type="RefSeq" id="WP_339963915.1">
    <property type="nucleotide sequence ID" value="NZ_JBBHJY010000001.1"/>
</dbReference>
<comment type="caution">
    <text evidence="1">The sequence shown here is derived from an EMBL/GenBank/DDBJ whole genome shotgun (WGS) entry which is preliminary data.</text>
</comment>
<dbReference type="InterPro" id="IPR016155">
    <property type="entry name" value="Mopterin_synth/thiamin_S_b"/>
</dbReference>
<name>A0ABU8S3C9_9SPHN</name>